<dbReference type="InterPro" id="IPR017452">
    <property type="entry name" value="GPCR_Rhodpsn_7TM"/>
</dbReference>
<keyword evidence="2 8" id="KW-0812">Transmembrane</keyword>
<evidence type="ECO:0000256" key="3">
    <source>
        <dbReference type="ARBA" id="ARBA00022989"/>
    </source>
</evidence>
<evidence type="ECO:0000256" key="6">
    <source>
        <dbReference type="ARBA" id="ARBA00023170"/>
    </source>
</evidence>
<feature type="transmembrane region" description="Helical" evidence="9">
    <location>
        <begin position="330"/>
        <end position="350"/>
    </location>
</feature>
<dbReference type="Gene3D" id="1.20.1070.10">
    <property type="entry name" value="Rhodopsin 7-helix transmembrane proteins"/>
    <property type="match status" value="1"/>
</dbReference>
<dbReference type="GO" id="GO:0004930">
    <property type="term" value="F:G protein-coupled receptor activity"/>
    <property type="evidence" value="ECO:0007669"/>
    <property type="project" value="UniProtKB-KW"/>
</dbReference>
<dbReference type="AlphaFoldDB" id="A0AA88XL81"/>
<evidence type="ECO:0000256" key="7">
    <source>
        <dbReference type="ARBA" id="ARBA00023224"/>
    </source>
</evidence>
<dbReference type="Proteomes" id="UP001186944">
    <property type="component" value="Unassembled WGS sequence"/>
</dbReference>
<feature type="transmembrane region" description="Helical" evidence="9">
    <location>
        <begin position="176"/>
        <end position="194"/>
    </location>
</feature>
<reference evidence="11" key="1">
    <citation type="submission" date="2019-08" db="EMBL/GenBank/DDBJ databases">
        <title>The improved chromosome-level genome for the pearl oyster Pinctada fucata martensii using PacBio sequencing and Hi-C.</title>
        <authorList>
            <person name="Zheng Z."/>
        </authorList>
    </citation>
    <scope>NUCLEOTIDE SEQUENCE</scope>
    <source>
        <strain evidence="11">ZZ-2019</strain>
        <tissue evidence="11">Adductor muscle</tissue>
    </source>
</reference>
<evidence type="ECO:0000256" key="9">
    <source>
        <dbReference type="SAM" id="Phobius"/>
    </source>
</evidence>
<dbReference type="CDD" id="cd14978">
    <property type="entry name" value="7tmA_FMRFamide_R-like"/>
    <property type="match status" value="1"/>
</dbReference>
<proteinExistence type="inferred from homology"/>
<keyword evidence="5 9" id="KW-0472">Membrane</keyword>
<dbReference type="InterPro" id="IPR000276">
    <property type="entry name" value="GPCR_Rhodpsn"/>
</dbReference>
<dbReference type="EMBL" id="VSWD01000011">
    <property type="protein sequence ID" value="KAK3087352.1"/>
    <property type="molecule type" value="Genomic_DNA"/>
</dbReference>
<evidence type="ECO:0000256" key="2">
    <source>
        <dbReference type="ARBA" id="ARBA00022692"/>
    </source>
</evidence>
<protein>
    <recommendedName>
        <fullName evidence="10">G-protein coupled receptors family 1 profile domain-containing protein</fullName>
    </recommendedName>
</protein>
<keyword evidence="6 8" id="KW-0675">Receptor</keyword>
<dbReference type="PROSITE" id="PS50262">
    <property type="entry name" value="G_PROTEIN_RECEP_F1_2"/>
    <property type="match status" value="1"/>
</dbReference>
<comment type="subcellular location">
    <subcellularLocation>
        <location evidence="1">Membrane</location>
        <topology evidence="1">Multi-pass membrane protein</topology>
    </subcellularLocation>
</comment>
<evidence type="ECO:0000259" key="10">
    <source>
        <dbReference type="PROSITE" id="PS50262"/>
    </source>
</evidence>
<evidence type="ECO:0000256" key="1">
    <source>
        <dbReference type="ARBA" id="ARBA00004141"/>
    </source>
</evidence>
<dbReference type="PANTHER" id="PTHR24243">
    <property type="entry name" value="G-PROTEIN COUPLED RECEPTOR"/>
    <property type="match status" value="1"/>
</dbReference>
<evidence type="ECO:0000256" key="5">
    <source>
        <dbReference type="ARBA" id="ARBA00023136"/>
    </source>
</evidence>
<feature type="domain" description="G-protein coupled receptors family 1 profile" evidence="10">
    <location>
        <begin position="69"/>
        <end position="343"/>
    </location>
</feature>
<comment type="caution">
    <text evidence="11">The sequence shown here is derived from an EMBL/GenBank/DDBJ whole genome shotgun (WGS) entry which is preliminary data.</text>
</comment>
<feature type="transmembrane region" description="Helical" evidence="9">
    <location>
        <begin position="227"/>
        <end position="253"/>
    </location>
</feature>
<keyword evidence="12" id="KW-1185">Reference proteome</keyword>
<dbReference type="SUPFAM" id="SSF81321">
    <property type="entry name" value="Family A G protein-coupled receptor-like"/>
    <property type="match status" value="1"/>
</dbReference>
<evidence type="ECO:0000313" key="11">
    <source>
        <dbReference type="EMBL" id="KAK3087352.1"/>
    </source>
</evidence>
<feature type="transmembrane region" description="Helical" evidence="9">
    <location>
        <begin position="89"/>
        <end position="108"/>
    </location>
</feature>
<dbReference type="PANTHER" id="PTHR24243:SF230">
    <property type="entry name" value="G-PROTEIN COUPLED RECEPTORS FAMILY 1 PROFILE DOMAIN-CONTAINING PROTEIN"/>
    <property type="match status" value="1"/>
</dbReference>
<accession>A0AA88XL81</accession>
<sequence>MATSPDLRDMLLNYLGKSALTNKSNKSFAREGEQDDIWLYDPDASEVLMASRSFYAYFTPVIMVIGFIGNSLSLNVFLSKNMRRLSASVYLAVLSGSDLATLFFYVTVEWLRRGFTHICPDSRIEFLDANGVCQIQLYLSYVSRFLSAWIVVAFTIERCIGVCYPLHRRYFCTKTATRRCIITIFIMALTLSLYKPLLSGVYIHGNGDRYCASDPEYGFASFVIDNVFAVLIAVVPFIIITILNAKIVCTILMRNKRNKEREFVFERSAIKVELTFTLFAISVCFVLFNVPFFSVWFRNFFNSKYFSNENDIGDASNFDYWQGILYITRTLFYINYCINFFLYSITGTYFRREVKLLFSFRPMESSGMPTKVTSMNTIQTWV</sequence>
<keyword evidence="7 8" id="KW-0807">Transducer</keyword>
<gene>
    <name evidence="11" type="ORF">FSP39_004983</name>
</gene>
<feature type="transmembrane region" description="Helical" evidence="9">
    <location>
        <begin position="146"/>
        <end position="164"/>
    </location>
</feature>
<comment type="similarity">
    <text evidence="8">Belongs to the G-protein coupled receptor 1 family.</text>
</comment>
<organism evidence="11 12">
    <name type="scientific">Pinctada imbricata</name>
    <name type="common">Atlantic pearl-oyster</name>
    <name type="synonym">Pinctada martensii</name>
    <dbReference type="NCBI Taxonomy" id="66713"/>
    <lineage>
        <taxon>Eukaryota</taxon>
        <taxon>Metazoa</taxon>
        <taxon>Spiralia</taxon>
        <taxon>Lophotrochozoa</taxon>
        <taxon>Mollusca</taxon>
        <taxon>Bivalvia</taxon>
        <taxon>Autobranchia</taxon>
        <taxon>Pteriomorphia</taxon>
        <taxon>Pterioida</taxon>
        <taxon>Pterioidea</taxon>
        <taxon>Pteriidae</taxon>
        <taxon>Pinctada</taxon>
    </lineage>
</organism>
<feature type="transmembrane region" description="Helical" evidence="9">
    <location>
        <begin position="54"/>
        <end position="77"/>
    </location>
</feature>
<evidence type="ECO:0000313" key="12">
    <source>
        <dbReference type="Proteomes" id="UP001186944"/>
    </source>
</evidence>
<dbReference type="GO" id="GO:0005886">
    <property type="term" value="C:plasma membrane"/>
    <property type="evidence" value="ECO:0007669"/>
    <property type="project" value="TreeGrafter"/>
</dbReference>
<keyword evidence="4 8" id="KW-0297">G-protein coupled receptor</keyword>
<evidence type="ECO:0000256" key="4">
    <source>
        <dbReference type="ARBA" id="ARBA00023040"/>
    </source>
</evidence>
<dbReference type="PRINTS" id="PR00237">
    <property type="entry name" value="GPCRRHODOPSN"/>
</dbReference>
<feature type="transmembrane region" description="Helical" evidence="9">
    <location>
        <begin position="274"/>
        <end position="297"/>
    </location>
</feature>
<name>A0AA88XL81_PINIB</name>
<dbReference type="PROSITE" id="PS00237">
    <property type="entry name" value="G_PROTEIN_RECEP_F1_1"/>
    <property type="match status" value="1"/>
</dbReference>
<dbReference type="Pfam" id="PF00001">
    <property type="entry name" value="7tm_1"/>
    <property type="match status" value="1"/>
</dbReference>
<keyword evidence="3 9" id="KW-1133">Transmembrane helix</keyword>
<evidence type="ECO:0000256" key="8">
    <source>
        <dbReference type="RuleBase" id="RU000688"/>
    </source>
</evidence>